<dbReference type="EMBL" id="CAJOBO010000612">
    <property type="protein sequence ID" value="CAF4258424.1"/>
    <property type="molecule type" value="Genomic_DNA"/>
</dbReference>
<feature type="compositionally biased region" description="Polar residues" evidence="1">
    <location>
        <begin position="335"/>
        <end position="345"/>
    </location>
</feature>
<evidence type="ECO:0000313" key="3">
    <source>
        <dbReference type="EMBL" id="CAF3373040.1"/>
    </source>
</evidence>
<dbReference type="Proteomes" id="UP000663851">
    <property type="component" value="Unassembled WGS sequence"/>
</dbReference>
<dbReference type="EMBL" id="CAJNYD010000459">
    <property type="protein sequence ID" value="CAF3262217.1"/>
    <property type="molecule type" value="Genomic_DNA"/>
</dbReference>
<name>A0A817RW68_9BILA</name>
<evidence type="ECO:0000313" key="6">
    <source>
        <dbReference type="EMBL" id="CAF4619672.1"/>
    </source>
</evidence>
<accession>A0A817RW68</accession>
<dbReference type="CDD" id="cd00882">
    <property type="entry name" value="Ras_like_GTPase"/>
    <property type="match status" value="1"/>
</dbReference>
<proteinExistence type="predicted"/>
<dbReference type="EMBL" id="CAJNYU010004687">
    <property type="protein sequence ID" value="CAF3786069.1"/>
    <property type="molecule type" value="Genomic_DNA"/>
</dbReference>
<dbReference type="Proteomes" id="UP000663872">
    <property type="component" value="Unassembled WGS sequence"/>
</dbReference>
<dbReference type="PANTHER" id="PTHR32046">
    <property type="entry name" value="G DOMAIN-CONTAINING PROTEIN"/>
    <property type="match status" value="1"/>
</dbReference>
<dbReference type="Proteomes" id="UP000663833">
    <property type="component" value="Unassembled WGS sequence"/>
</dbReference>
<dbReference type="Proteomes" id="UP000663862">
    <property type="component" value="Unassembled WGS sequence"/>
</dbReference>
<dbReference type="SUPFAM" id="SSF52540">
    <property type="entry name" value="P-loop containing nucleoside triphosphate hydrolases"/>
    <property type="match status" value="1"/>
</dbReference>
<dbReference type="EMBL" id="CAJOBQ010003951">
    <property type="protein sequence ID" value="CAF4622777.1"/>
    <property type="molecule type" value="Genomic_DNA"/>
</dbReference>
<protein>
    <recommendedName>
        <fullName evidence="9">G domain-containing protein</fullName>
    </recommendedName>
</protein>
<evidence type="ECO:0000313" key="4">
    <source>
        <dbReference type="EMBL" id="CAF3786069.1"/>
    </source>
</evidence>
<dbReference type="PANTHER" id="PTHR32046:SF12">
    <property type="entry name" value="AIG1-TYPE G DOMAIN-CONTAINING PROTEIN"/>
    <property type="match status" value="1"/>
</dbReference>
<dbReference type="Proteomes" id="UP000663848">
    <property type="component" value="Unassembled WGS sequence"/>
</dbReference>
<reference evidence="2" key="1">
    <citation type="submission" date="2021-02" db="EMBL/GenBank/DDBJ databases">
        <authorList>
            <person name="Nowell W R."/>
        </authorList>
    </citation>
    <scope>NUCLEOTIDE SEQUENCE</scope>
</reference>
<dbReference type="AlphaFoldDB" id="A0A817RW68"/>
<evidence type="ECO:0000313" key="8">
    <source>
        <dbReference type="Proteomes" id="UP000663833"/>
    </source>
</evidence>
<evidence type="ECO:0008006" key="9">
    <source>
        <dbReference type="Google" id="ProtNLM"/>
    </source>
</evidence>
<dbReference type="Gene3D" id="3.40.50.300">
    <property type="entry name" value="P-loop containing nucleotide triphosphate hydrolases"/>
    <property type="match status" value="1"/>
</dbReference>
<dbReference type="Proteomes" id="UP000663869">
    <property type="component" value="Unassembled WGS sequence"/>
</dbReference>
<gene>
    <name evidence="4" type="ORF">FME351_LOCUS32747</name>
    <name evidence="3" type="ORF">GRG538_LOCUS7482</name>
    <name evidence="5" type="ORF">HFQ381_LOCUS10897</name>
    <name evidence="2" type="ORF">LUA448_LOCUS5465</name>
    <name evidence="6" type="ORF">QYT958_LOCUS12767</name>
    <name evidence="7" type="ORF">TSG867_LOCUS29126</name>
</gene>
<dbReference type="EMBL" id="CAJNYT010000794">
    <property type="protein sequence ID" value="CAF3373040.1"/>
    <property type="molecule type" value="Genomic_DNA"/>
</dbReference>
<evidence type="ECO:0000313" key="2">
    <source>
        <dbReference type="EMBL" id="CAF3262217.1"/>
    </source>
</evidence>
<feature type="region of interest" description="Disordered" evidence="1">
    <location>
        <begin position="332"/>
        <end position="365"/>
    </location>
</feature>
<evidence type="ECO:0000256" key="1">
    <source>
        <dbReference type="SAM" id="MobiDB-lite"/>
    </source>
</evidence>
<feature type="compositionally biased region" description="Polar residues" evidence="1">
    <location>
        <begin position="353"/>
        <end position="365"/>
    </location>
</feature>
<dbReference type="EMBL" id="CAJOBR010001583">
    <property type="protein sequence ID" value="CAF4619672.1"/>
    <property type="molecule type" value="Genomic_DNA"/>
</dbReference>
<dbReference type="InterPro" id="IPR027417">
    <property type="entry name" value="P-loop_NTPase"/>
</dbReference>
<evidence type="ECO:0000313" key="7">
    <source>
        <dbReference type="EMBL" id="CAF4622777.1"/>
    </source>
</evidence>
<evidence type="ECO:0000313" key="5">
    <source>
        <dbReference type="EMBL" id="CAF4258424.1"/>
    </source>
</evidence>
<sequence>MTSVVKRFIVLGDTGAGKSSFINAFYNYCYGTHDPDSAFNGSQNSVQIAIPCKYWEDRRTKILGEEKSTERDIEDQTKSQTLCCTTHTLEFSEREAQPHTFVIQLIDTPGFNDTEGVSKDDSNVYHIAKAVQDVAYLNGIIIVVNGSTSRLGTSFQHFMQLLHEVWPNDLMKNMCAVLTNCDDTTSNLKSEVLYDLLKVNRKTVFYMQNSLFRWDRKTGTSKTIRNLRRDFVESVETLKNLERVLLHFENVSTNAFVVGAIKQSYIQQCIHDTITSIIQMLQIDRQQYVVEESLGRARATMSANKTWEKEASITVTKWMQVEPPPSLFSFYNPHYGSSLQQPNSEKQQRKHGANQQNYRTNQHGNRANHYGHRANHYDHRANYYDHRANYYDHRANYYDHRANYYDHRANQHDNGGNQYGHAINHNTSFSYNDNVPRPASTYRAEEREIKVILEDNEAKSNHESARREVTDLRAKKTEFAGEHVIMEGTLQVLLTDLGNNVKEMRQINMGVDLLEKNKESLLKFRNEIDLRGDDKGMLEIYAEVVAILTKPIEIRSASSQPATY</sequence>
<comment type="caution">
    <text evidence="2">The sequence shown here is derived from an EMBL/GenBank/DDBJ whole genome shotgun (WGS) entry which is preliminary data.</text>
</comment>
<organism evidence="2 8">
    <name type="scientific">Rotaria socialis</name>
    <dbReference type="NCBI Taxonomy" id="392032"/>
    <lineage>
        <taxon>Eukaryota</taxon>
        <taxon>Metazoa</taxon>
        <taxon>Spiralia</taxon>
        <taxon>Gnathifera</taxon>
        <taxon>Rotifera</taxon>
        <taxon>Eurotatoria</taxon>
        <taxon>Bdelloidea</taxon>
        <taxon>Philodinida</taxon>
        <taxon>Philodinidae</taxon>
        <taxon>Rotaria</taxon>
    </lineage>
</organism>